<keyword evidence="2" id="KW-1185">Reference proteome</keyword>
<name>A0A5M6J0W3_9PROT</name>
<protein>
    <recommendedName>
        <fullName evidence="3">YMGG-like Gly-zipper domain-containing protein</fullName>
    </recommendedName>
</protein>
<accession>A0A5M6J0W3</accession>
<dbReference type="Proteomes" id="UP000325255">
    <property type="component" value="Unassembled WGS sequence"/>
</dbReference>
<dbReference type="EMBL" id="VWPK01000004">
    <property type="protein sequence ID" value="KAA5613839.1"/>
    <property type="molecule type" value="Genomic_DNA"/>
</dbReference>
<evidence type="ECO:0008006" key="3">
    <source>
        <dbReference type="Google" id="ProtNLM"/>
    </source>
</evidence>
<evidence type="ECO:0000313" key="1">
    <source>
        <dbReference type="EMBL" id="KAA5613839.1"/>
    </source>
</evidence>
<sequence>MPALRVLMVGVAILGLAGCSGLSRTQQRALSGGAIGAAAGVGIAAATGGSSLLLGGLLGGAGGAVVGAVTH</sequence>
<dbReference type="RefSeq" id="WP_150039222.1">
    <property type="nucleotide sequence ID" value="NZ_OW485601.1"/>
</dbReference>
<dbReference type="AlphaFoldDB" id="A0A5M6J0W3"/>
<evidence type="ECO:0000313" key="2">
    <source>
        <dbReference type="Proteomes" id="UP000325255"/>
    </source>
</evidence>
<comment type="caution">
    <text evidence="1">The sequence shown here is derived from an EMBL/GenBank/DDBJ whole genome shotgun (WGS) entry which is preliminary data.</text>
</comment>
<gene>
    <name evidence="1" type="ORF">F1189_03430</name>
</gene>
<organism evidence="1 2">
    <name type="scientific">Rhodovastum atsumiense</name>
    <dbReference type="NCBI Taxonomy" id="504468"/>
    <lineage>
        <taxon>Bacteria</taxon>
        <taxon>Pseudomonadati</taxon>
        <taxon>Pseudomonadota</taxon>
        <taxon>Alphaproteobacteria</taxon>
        <taxon>Acetobacterales</taxon>
        <taxon>Acetobacteraceae</taxon>
        <taxon>Rhodovastum</taxon>
    </lineage>
</organism>
<proteinExistence type="predicted"/>
<dbReference type="PROSITE" id="PS51257">
    <property type="entry name" value="PROKAR_LIPOPROTEIN"/>
    <property type="match status" value="1"/>
</dbReference>
<reference evidence="1 2" key="1">
    <citation type="submission" date="2019-09" db="EMBL/GenBank/DDBJ databases">
        <title>Genome sequence of Rhodovastum atsumiense, a diverse member of the Acetobacteraceae family of non-sulfur purple photosynthetic bacteria.</title>
        <authorList>
            <person name="Meyer T."/>
            <person name="Kyndt J."/>
        </authorList>
    </citation>
    <scope>NUCLEOTIDE SEQUENCE [LARGE SCALE GENOMIC DNA]</scope>
    <source>
        <strain evidence="1 2">DSM 21279</strain>
    </source>
</reference>